<dbReference type="Pfam" id="PF07676">
    <property type="entry name" value="PD40"/>
    <property type="match status" value="1"/>
</dbReference>
<comment type="caution">
    <text evidence="1">The sequence shown here is derived from an EMBL/GenBank/DDBJ whole genome shotgun (WGS) entry which is preliminary data.</text>
</comment>
<dbReference type="InterPro" id="IPR011659">
    <property type="entry name" value="WD40"/>
</dbReference>
<dbReference type="Proteomes" id="UP001566476">
    <property type="component" value="Unassembled WGS sequence"/>
</dbReference>
<evidence type="ECO:0000313" key="2">
    <source>
        <dbReference type="Proteomes" id="UP001566476"/>
    </source>
</evidence>
<evidence type="ECO:0000313" key="1">
    <source>
        <dbReference type="EMBL" id="MEZ0491859.1"/>
    </source>
</evidence>
<keyword evidence="2" id="KW-1185">Reference proteome</keyword>
<organism evidence="1 2">
    <name type="scientific">Kineococcus mangrovi</name>
    <dbReference type="NCBI Taxonomy" id="1660183"/>
    <lineage>
        <taxon>Bacteria</taxon>
        <taxon>Bacillati</taxon>
        <taxon>Actinomycetota</taxon>
        <taxon>Actinomycetes</taxon>
        <taxon>Kineosporiales</taxon>
        <taxon>Kineosporiaceae</taxon>
        <taxon>Kineococcus</taxon>
    </lineage>
</organism>
<proteinExistence type="predicted"/>
<dbReference type="SUPFAM" id="SSF82171">
    <property type="entry name" value="DPP6 N-terminal domain-like"/>
    <property type="match status" value="1"/>
</dbReference>
<dbReference type="Gene3D" id="2.120.10.30">
    <property type="entry name" value="TolB, C-terminal domain"/>
    <property type="match status" value="1"/>
</dbReference>
<name>A0ABV4I2N0_9ACTN</name>
<accession>A0ABV4I2N0</accession>
<gene>
    <name evidence="1" type="ORF">AB2L28_06360</name>
</gene>
<sequence length="287" mass="30677">MLRTLAAAQRSRVLLGGPGLTTPEPLFETTGMLIEAPNWSLDGSALYLNGAGKLWRLPLSAPGLTEVPFEGLPDINNDHVLAPDGDHVFMSANDGHVYRGALTGGAVVRVTPDDGHWHFLHGVSPDGERLAYVELTTFDEPGRLVVLPLGGAPQRVPAGDGHLDGPEWTPDGRSILLNTESFTSTPGHAQLARIPDGGGDLERLVTSDTVDWFPHLSPDARYGSYLSFPAGTLGHPADLDVVVHVVDAGDWTQDLQTYPLFGGQGTLNVNGWAPDGDRFAFVSYPLH</sequence>
<protein>
    <submittedName>
        <fullName evidence="1">TolB family protein</fullName>
    </submittedName>
</protein>
<dbReference type="RefSeq" id="WP_370717916.1">
    <property type="nucleotide sequence ID" value="NZ_JBGGTQ010000003.1"/>
</dbReference>
<dbReference type="EMBL" id="JBGGTQ010000003">
    <property type="protein sequence ID" value="MEZ0491859.1"/>
    <property type="molecule type" value="Genomic_DNA"/>
</dbReference>
<dbReference type="InterPro" id="IPR011042">
    <property type="entry name" value="6-blade_b-propeller_TolB-like"/>
</dbReference>
<reference evidence="1 2" key="1">
    <citation type="submission" date="2024-07" db="EMBL/GenBank/DDBJ databases">
        <authorList>
            <person name="Thanompreechachai J."/>
            <person name="Duangmal K."/>
        </authorList>
    </citation>
    <scope>NUCLEOTIDE SEQUENCE [LARGE SCALE GENOMIC DNA]</scope>
    <source>
        <strain evidence="1 2">TBRC 1896</strain>
    </source>
</reference>